<accession>A0AAN6EWI1</accession>
<comment type="caution">
    <text evidence="1">The sequence shown here is derived from an EMBL/GenBank/DDBJ whole genome shotgun (WGS) entry which is preliminary data.</text>
</comment>
<evidence type="ECO:0000313" key="2">
    <source>
        <dbReference type="Proteomes" id="UP001161757"/>
    </source>
</evidence>
<evidence type="ECO:0000313" key="1">
    <source>
        <dbReference type="EMBL" id="KAJ8992946.1"/>
    </source>
</evidence>
<organism evidence="1 2">
    <name type="scientific">Exophiala dermatitidis</name>
    <name type="common">Black yeast-like fungus</name>
    <name type="synonym">Wangiella dermatitidis</name>
    <dbReference type="NCBI Taxonomy" id="5970"/>
    <lineage>
        <taxon>Eukaryota</taxon>
        <taxon>Fungi</taxon>
        <taxon>Dikarya</taxon>
        <taxon>Ascomycota</taxon>
        <taxon>Pezizomycotina</taxon>
        <taxon>Eurotiomycetes</taxon>
        <taxon>Chaetothyriomycetidae</taxon>
        <taxon>Chaetothyriales</taxon>
        <taxon>Herpotrichiellaceae</taxon>
        <taxon>Exophiala</taxon>
    </lineage>
</organism>
<protein>
    <submittedName>
        <fullName evidence="1">Uncharacterized protein</fullName>
    </submittedName>
</protein>
<dbReference type="Proteomes" id="UP001161757">
    <property type="component" value="Unassembled WGS sequence"/>
</dbReference>
<dbReference type="EMBL" id="JAJGCB010000004">
    <property type="protein sequence ID" value="KAJ8992946.1"/>
    <property type="molecule type" value="Genomic_DNA"/>
</dbReference>
<reference evidence="1" key="1">
    <citation type="submission" date="2023-01" db="EMBL/GenBank/DDBJ databases">
        <title>Exophiala dermititidis isolated from Cystic Fibrosis Patient.</title>
        <authorList>
            <person name="Kurbessoian T."/>
            <person name="Crocker A."/>
            <person name="Murante D."/>
            <person name="Hogan D.A."/>
            <person name="Stajich J.E."/>
        </authorList>
    </citation>
    <scope>NUCLEOTIDE SEQUENCE</scope>
    <source>
        <strain evidence="1">Ex8</strain>
    </source>
</reference>
<proteinExistence type="predicted"/>
<gene>
    <name evidence="1" type="ORF">HRR80_002988</name>
</gene>
<sequence>MVKCIDHRGKSRSRSGKRISIMNPFRKGNDRGLRWAMTPAYLCFRNLKTDPVRLPCVTIPLQVLLLLLLPCSAIEAGDGDGDGDGRAKYKGHWHGADCCRMFLLDRLIDARSFELIENPVKAKQTAFSTTSGTGT</sequence>
<dbReference type="AlphaFoldDB" id="A0AAN6EWI1"/>
<name>A0AAN6EWI1_EXODE</name>